<dbReference type="GO" id="GO:0000028">
    <property type="term" value="P:ribosomal small subunit assembly"/>
    <property type="evidence" value="ECO:0007669"/>
    <property type="project" value="TreeGrafter"/>
</dbReference>
<evidence type="ECO:0000313" key="6">
    <source>
        <dbReference type="EMBL" id="TQE44547.1"/>
    </source>
</evidence>
<reference evidence="6 7" key="1">
    <citation type="submission" date="2019-06" db="EMBL/GenBank/DDBJ databases">
        <title>Draft genome of C. phoceense Strain 272.</title>
        <authorList>
            <person name="Pacheco L.G.C."/>
            <person name="Barberis C.M."/>
            <person name="Almuzara M.N."/>
            <person name="Traglia G.M."/>
            <person name="Santos C.S."/>
            <person name="Rocha D.J.P.G."/>
            <person name="Aguiar E.R.G.R."/>
            <person name="Vay C.A."/>
        </authorList>
    </citation>
    <scope>NUCLEOTIDE SEQUENCE [LARGE SCALE GENOMIC DNA]</scope>
    <source>
        <strain evidence="6 7">272</strain>
    </source>
</reference>
<evidence type="ECO:0000313" key="7">
    <source>
        <dbReference type="Proteomes" id="UP000318080"/>
    </source>
</evidence>
<dbReference type="InterPro" id="IPR035956">
    <property type="entry name" value="RimP_N_sf"/>
</dbReference>
<proteinExistence type="inferred from homology"/>
<dbReference type="GO" id="GO:0006412">
    <property type="term" value="P:translation"/>
    <property type="evidence" value="ECO:0007669"/>
    <property type="project" value="TreeGrafter"/>
</dbReference>
<name>A0A540RAB4_9CORY</name>
<accession>A0A540RAB4</accession>
<evidence type="ECO:0000256" key="4">
    <source>
        <dbReference type="SAM" id="MobiDB-lite"/>
    </source>
</evidence>
<dbReference type="Pfam" id="PF02576">
    <property type="entry name" value="RimP_N"/>
    <property type="match status" value="1"/>
</dbReference>
<dbReference type="GeneID" id="79853288"/>
<sequence length="181" mass="19723">MAFPTPQILTERLTPLLAARGLDLEHVKATPAGKKSQVVIRVDGDERPSSDLLGEVSDEISTFFDDLEARGELNFGAGYTLEVSTPGVDLPLTAPRHFRRNCGRVISLEGRTVGRLGALSPDESSVILVARAKKELRVSVARLENLAGAVVEIEFARAPEDELRVTEQSFEQAAEQADRED</sequence>
<keyword evidence="2 3" id="KW-0690">Ribosome biogenesis</keyword>
<comment type="function">
    <text evidence="3">Required for maturation of 30S ribosomal subunits.</text>
</comment>
<protein>
    <recommendedName>
        <fullName evidence="3">Ribosome maturation factor RimP</fullName>
    </recommendedName>
</protein>
<organism evidence="6 7">
    <name type="scientific">Corynebacterium phoceense</name>
    <dbReference type="NCBI Taxonomy" id="1686286"/>
    <lineage>
        <taxon>Bacteria</taxon>
        <taxon>Bacillati</taxon>
        <taxon>Actinomycetota</taxon>
        <taxon>Actinomycetes</taxon>
        <taxon>Mycobacteriales</taxon>
        <taxon>Corynebacteriaceae</taxon>
        <taxon>Corynebacterium</taxon>
    </lineage>
</organism>
<feature type="domain" description="Ribosome maturation factor RimP N-terminal" evidence="5">
    <location>
        <begin position="14"/>
        <end position="89"/>
    </location>
</feature>
<dbReference type="GO" id="GO:0005829">
    <property type="term" value="C:cytosol"/>
    <property type="evidence" value="ECO:0007669"/>
    <property type="project" value="TreeGrafter"/>
</dbReference>
<evidence type="ECO:0000256" key="1">
    <source>
        <dbReference type="ARBA" id="ARBA00022490"/>
    </source>
</evidence>
<comment type="caution">
    <text evidence="6">The sequence shown here is derived from an EMBL/GenBank/DDBJ whole genome shotgun (WGS) entry which is preliminary data.</text>
</comment>
<feature type="region of interest" description="Disordered" evidence="4">
    <location>
        <begin position="162"/>
        <end position="181"/>
    </location>
</feature>
<dbReference type="InterPro" id="IPR003728">
    <property type="entry name" value="Ribosome_maturation_RimP"/>
</dbReference>
<evidence type="ECO:0000256" key="3">
    <source>
        <dbReference type="HAMAP-Rule" id="MF_01077"/>
    </source>
</evidence>
<gene>
    <name evidence="3 6" type="primary">rimP</name>
    <name evidence="6" type="ORF">EJK80_00170</name>
</gene>
<dbReference type="SUPFAM" id="SSF75420">
    <property type="entry name" value="YhbC-like, N-terminal domain"/>
    <property type="match status" value="1"/>
</dbReference>
<comment type="subcellular location">
    <subcellularLocation>
        <location evidence="3">Cytoplasm</location>
    </subcellularLocation>
</comment>
<dbReference type="EMBL" id="VHIR01000001">
    <property type="protein sequence ID" value="TQE44547.1"/>
    <property type="molecule type" value="Genomic_DNA"/>
</dbReference>
<dbReference type="STRING" id="1686286.GCA_900092335_02118"/>
<evidence type="ECO:0000259" key="5">
    <source>
        <dbReference type="Pfam" id="PF02576"/>
    </source>
</evidence>
<dbReference type="Proteomes" id="UP000318080">
    <property type="component" value="Unassembled WGS sequence"/>
</dbReference>
<dbReference type="RefSeq" id="WP_068801852.1">
    <property type="nucleotide sequence ID" value="NZ_LT596208.1"/>
</dbReference>
<dbReference type="InterPro" id="IPR028989">
    <property type="entry name" value="RimP_N"/>
</dbReference>
<dbReference type="AlphaFoldDB" id="A0A540RAB4"/>
<dbReference type="Gene3D" id="3.30.300.70">
    <property type="entry name" value="RimP-like superfamily, N-terminal"/>
    <property type="match status" value="1"/>
</dbReference>
<dbReference type="NCBIfam" id="NF000930">
    <property type="entry name" value="PRK00092.2-2"/>
    <property type="match status" value="1"/>
</dbReference>
<evidence type="ECO:0000256" key="2">
    <source>
        <dbReference type="ARBA" id="ARBA00022517"/>
    </source>
</evidence>
<dbReference type="PANTHER" id="PTHR33867:SF1">
    <property type="entry name" value="RIBOSOME MATURATION FACTOR RIMP"/>
    <property type="match status" value="1"/>
</dbReference>
<keyword evidence="7" id="KW-1185">Reference proteome</keyword>
<comment type="similarity">
    <text evidence="3">Belongs to the RimP family.</text>
</comment>
<dbReference type="PANTHER" id="PTHR33867">
    <property type="entry name" value="RIBOSOME MATURATION FACTOR RIMP"/>
    <property type="match status" value="1"/>
</dbReference>
<dbReference type="HAMAP" id="MF_01077">
    <property type="entry name" value="RimP"/>
    <property type="match status" value="1"/>
</dbReference>
<keyword evidence="1 3" id="KW-0963">Cytoplasm</keyword>